<keyword evidence="3 6" id="KW-0808">Transferase</keyword>
<comment type="caution">
    <text evidence="6">The sequence shown here is derived from an EMBL/GenBank/DDBJ whole genome shotgun (WGS) entry which is preliminary data.</text>
</comment>
<feature type="domain" description="Glycosyltransferase 2-like" evidence="5">
    <location>
        <begin position="50"/>
        <end position="216"/>
    </location>
</feature>
<dbReference type="Gene3D" id="3.90.550.10">
    <property type="entry name" value="Spore Coat Polysaccharide Biosynthesis Protein SpsA, Chain A"/>
    <property type="match status" value="1"/>
</dbReference>
<evidence type="ECO:0000256" key="4">
    <source>
        <dbReference type="SAM" id="Phobius"/>
    </source>
</evidence>
<reference evidence="6 7" key="1">
    <citation type="journal article" date="2015" name="Nature">
        <title>rRNA introns, odd ribosomes, and small enigmatic genomes across a large radiation of phyla.</title>
        <authorList>
            <person name="Brown C.T."/>
            <person name="Hug L.A."/>
            <person name="Thomas B.C."/>
            <person name="Sharon I."/>
            <person name="Castelle C.J."/>
            <person name="Singh A."/>
            <person name="Wilkins M.J."/>
            <person name="Williams K.H."/>
            <person name="Banfield J.F."/>
        </authorList>
    </citation>
    <scope>NUCLEOTIDE SEQUENCE [LARGE SCALE GENOMIC DNA]</scope>
</reference>
<evidence type="ECO:0000256" key="2">
    <source>
        <dbReference type="ARBA" id="ARBA00022676"/>
    </source>
</evidence>
<dbReference type="CDD" id="cd06423">
    <property type="entry name" value="CESA_like"/>
    <property type="match status" value="1"/>
</dbReference>
<evidence type="ECO:0000256" key="3">
    <source>
        <dbReference type="ARBA" id="ARBA00022679"/>
    </source>
</evidence>
<sequence>MTSILNVILYILTFLSVYVQVFFFVTFLENRKKIIIRNSKTKLISYPSVTIVVPCWNEEGTVAKTVHSLLDLDYPQDKVKIFLINDGSTDDTKNVIDKFAEIPNIKVFHKENGGKFTALNLGLEKSETDFFGCLDADSFVDPEALVRIMSYFEKDSLTMAVAPAVVVHNPRSIVQFAQQTDYSMGLFFKKMLGFLGAINVTPGPFTIFRKKVFNDLGPYKHAHSTEDMEIAYRMQKHNYKIENCNDAFVYTNTPETIKKLYKQRLRWIYGFLNNTLDYRGVLFRRKYGNFALFTLPMGVISIFSVSYLFGKIVYDVGHFFYFKVLQFKAVGFNFKVSNFNFDPFFINTESFIFLIIVVYSLVMFAILFGRKMAKEKNIFSLNMLYFFPIFGIVAPLWFLKAIYNTILSRKPSWR</sequence>
<dbReference type="AlphaFoldDB" id="A0A0G0QS25"/>
<dbReference type="Pfam" id="PF00535">
    <property type="entry name" value="Glycos_transf_2"/>
    <property type="match status" value="1"/>
</dbReference>
<dbReference type="EMBL" id="LBYC01000011">
    <property type="protein sequence ID" value="KKR42973.1"/>
    <property type="molecule type" value="Genomic_DNA"/>
</dbReference>
<accession>A0A0G0QS25</accession>
<dbReference type="SUPFAM" id="SSF53448">
    <property type="entry name" value="Nucleotide-diphospho-sugar transferases"/>
    <property type="match status" value="1"/>
</dbReference>
<dbReference type="InterPro" id="IPR029044">
    <property type="entry name" value="Nucleotide-diphossugar_trans"/>
</dbReference>
<comment type="similarity">
    <text evidence="1">Belongs to the glycosyltransferase 2 family.</text>
</comment>
<protein>
    <submittedName>
        <fullName evidence="6">Glycosyltransferase involved in cell wall biogenesis</fullName>
    </submittedName>
</protein>
<dbReference type="GO" id="GO:0016757">
    <property type="term" value="F:glycosyltransferase activity"/>
    <property type="evidence" value="ECO:0007669"/>
    <property type="project" value="UniProtKB-KW"/>
</dbReference>
<feature type="transmembrane region" description="Helical" evidence="4">
    <location>
        <begin position="351"/>
        <end position="369"/>
    </location>
</feature>
<dbReference type="Proteomes" id="UP000034301">
    <property type="component" value="Unassembled WGS sequence"/>
</dbReference>
<organism evidence="6 7">
    <name type="scientific">Candidatus Nomurabacteria bacterium GW2011_GWF2_40_12</name>
    <dbReference type="NCBI Taxonomy" id="1618776"/>
    <lineage>
        <taxon>Bacteria</taxon>
        <taxon>Candidatus Nomuraibacteriota</taxon>
    </lineage>
</organism>
<gene>
    <name evidence="6" type="ORF">UT78_C0011G0014</name>
</gene>
<keyword evidence="2" id="KW-0328">Glycosyltransferase</keyword>
<keyword evidence="4" id="KW-0472">Membrane</keyword>
<feature type="transmembrane region" description="Helical" evidence="4">
    <location>
        <begin position="287"/>
        <end position="309"/>
    </location>
</feature>
<dbReference type="InterPro" id="IPR001173">
    <property type="entry name" value="Glyco_trans_2-like"/>
</dbReference>
<feature type="transmembrane region" description="Helical" evidence="4">
    <location>
        <begin position="381"/>
        <end position="403"/>
    </location>
</feature>
<dbReference type="PANTHER" id="PTHR43630:SF1">
    <property type="entry name" value="POLY-BETA-1,6-N-ACETYL-D-GLUCOSAMINE SYNTHASE"/>
    <property type="match status" value="1"/>
</dbReference>
<proteinExistence type="inferred from homology"/>
<keyword evidence="4" id="KW-0812">Transmembrane</keyword>
<keyword evidence="4" id="KW-1133">Transmembrane helix</keyword>
<evidence type="ECO:0000313" key="7">
    <source>
        <dbReference type="Proteomes" id="UP000034301"/>
    </source>
</evidence>
<dbReference type="PANTHER" id="PTHR43630">
    <property type="entry name" value="POLY-BETA-1,6-N-ACETYL-D-GLUCOSAMINE SYNTHASE"/>
    <property type="match status" value="1"/>
</dbReference>
<evidence type="ECO:0000259" key="5">
    <source>
        <dbReference type="Pfam" id="PF00535"/>
    </source>
</evidence>
<feature type="transmembrane region" description="Helical" evidence="4">
    <location>
        <begin position="6"/>
        <end position="28"/>
    </location>
</feature>
<name>A0A0G0QS25_9BACT</name>
<evidence type="ECO:0000313" key="6">
    <source>
        <dbReference type="EMBL" id="KKR42973.1"/>
    </source>
</evidence>
<evidence type="ECO:0000256" key="1">
    <source>
        <dbReference type="ARBA" id="ARBA00006739"/>
    </source>
</evidence>